<dbReference type="PANTHER" id="PTHR13812">
    <property type="entry name" value="KETIMINE REDUCTASE MU-CRYSTALLIN"/>
    <property type="match status" value="1"/>
</dbReference>
<dbReference type="SUPFAM" id="SSF51735">
    <property type="entry name" value="NAD(P)-binding Rossmann-fold domains"/>
    <property type="match status" value="1"/>
</dbReference>
<dbReference type="InterPro" id="IPR036291">
    <property type="entry name" value="NAD(P)-bd_dom_sf"/>
</dbReference>
<dbReference type="Pfam" id="PF02423">
    <property type="entry name" value="OCD_Mu_crystall"/>
    <property type="match status" value="1"/>
</dbReference>
<dbReference type="InterPro" id="IPR003462">
    <property type="entry name" value="ODC_Mu_crystall"/>
</dbReference>
<name>A0A0X8NVQ6_ALCXX</name>
<dbReference type="AlphaFoldDB" id="A0A0X8NVQ6"/>
<dbReference type="PANTHER" id="PTHR13812:SF19">
    <property type="entry name" value="KETIMINE REDUCTASE MU-CRYSTALLIN"/>
    <property type="match status" value="1"/>
</dbReference>
<organism evidence="1 2">
    <name type="scientific">Alcaligenes xylosoxydans xylosoxydans</name>
    <name type="common">Achromobacter xylosoxidans</name>
    <dbReference type="NCBI Taxonomy" id="85698"/>
    <lineage>
        <taxon>Bacteria</taxon>
        <taxon>Pseudomonadati</taxon>
        <taxon>Pseudomonadota</taxon>
        <taxon>Betaproteobacteria</taxon>
        <taxon>Burkholderiales</taxon>
        <taxon>Alcaligenaceae</taxon>
        <taxon>Achromobacter</taxon>
    </lineage>
</organism>
<proteinExistence type="predicted"/>
<evidence type="ECO:0000313" key="1">
    <source>
        <dbReference type="EMBL" id="AMG35250.1"/>
    </source>
</evidence>
<reference evidence="2" key="1">
    <citation type="submission" date="2015-12" db="EMBL/GenBank/DDBJ databases">
        <title>FDA dAtabase for Regulatory Grade micrObial Sequences (FDA-ARGOS): Supporting development and validation of Infectious Disease Dx tests.</title>
        <authorList>
            <person name="Case J."/>
            <person name="Tallon L."/>
            <person name="Sadzewicz L."/>
            <person name="Sengamalay N."/>
            <person name="Ott S."/>
            <person name="Godinez A."/>
            <person name="Nagaraj S."/>
            <person name="Nadendla S."/>
            <person name="Sichtig H."/>
        </authorList>
    </citation>
    <scope>NUCLEOTIDE SEQUENCE [LARGE SCALE GENOMIC DNA]</scope>
    <source>
        <strain evidence="2">FDAARGOS_147</strain>
    </source>
</reference>
<sequence>MTEALRYLTEKDVVAALTIPRAIDALQRMLVAQARDGARNVPKALATWGDGSSMHALGSVQPGPGGYAGFKTWVHTKAGGGSLFSLFDADTGLLRAVIEARALGMLRTAAISGVATRALAPEAAARAALIGTGPQAVTQLAALAAVRKLQRVRIYSPTPEKRRAFVEAVAGKYAFAIEESPTLEHALAGAEIVTLITRAVEPFVDAALLADCRHLNAVGAILPAKAEFAQDLFERADRVVVDDLENARRGSRELRERYGADGAPWDGVAVLGDLLARGETRAPDARLTLFKGMGMGLSDLAMAQVAYEHARDHGLGVALPPQTRENLLLAQP</sequence>
<dbReference type="InterPro" id="IPR023401">
    <property type="entry name" value="ODC_N"/>
</dbReference>
<evidence type="ECO:0000313" key="2">
    <source>
        <dbReference type="Proteomes" id="UP000060602"/>
    </source>
</evidence>
<dbReference type="RefSeq" id="WP_061071251.1">
    <property type="nucleotide sequence ID" value="NZ_CP014060.2"/>
</dbReference>
<dbReference type="Gene3D" id="3.40.50.720">
    <property type="entry name" value="NAD(P)-binding Rossmann-like Domain"/>
    <property type="match status" value="1"/>
</dbReference>
<dbReference type="GO" id="GO:0005737">
    <property type="term" value="C:cytoplasm"/>
    <property type="evidence" value="ECO:0007669"/>
    <property type="project" value="TreeGrafter"/>
</dbReference>
<dbReference type="Gene3D" id="3.30.1780.10">
    <property type="entry name" value="ornithine cyclodeaminase, domain 1"/>
    <property type="match status" value="1"/>
</dbReference>
<dbReference type="Proteomes" id="UP000060602">
    <property type="component" value="Chromosome"/>
</dbReference>
<protein>
    <submittedName>
        <fullName evidence="1">Ornithine cyclodeaminase family protein</fullName>
    </submittedName>
</protein>
<dbReference type="PIRSF" id="PIRSF001439">
    <property type="entry name" value="CryM"/>
    <property type="match status" value="1"/>
</dbReference>
<gene>
    <name evidence="1" type="ORF">AL504_03850</name>
</gene>
<dbReference type="EMBL" id="CP014060">
    <property type="protein sequence ID" value="AMG35250.1"/>
    <property type="molecule type" value="Genomic_DNA"/>
</dbReference>
<accession>A0A0X8NVQ6</accession>